<evidence type="ECO:0000259" key="7">
    <source>
        <dbReference type="Pfam" id="PF10396"/>
    </source>
</evidence>
<dbReference type="RefSeq" id="XP_003687187.1">
    <property type="nucleotide sequence ID" value="XM_003687139.1"/>
</dbReference>
<keyword evidence="2 5" id="KW-0819">tRNA processing</keyword>
<dbReference type="NCBIfam" id="TIGR00450">
    <property type="entry name" value="mnmE_trmE_thdF"/>
    <property type="match status" value="1"/>
</dbReference>
<evidence type="ECO:0000256" key="4">
    <source>
        <dbReference type="ARBA" id="ARBA00023134"/>
    </source>
</evidence>
<accession>G8BXX5</accession>
<dbReference type="GO" id="GO:0070899">
    <property type="term" value="P:mitochondrial tRNA wobble uridine modification"/>
    <property type="evidence" value="ECO:0007669"/>
    <property type="project" value="EnsemblFungi"/>
</dbReference>
<dbReference type="InterPro" id="IPR027417">
    <property type="entry name" value="P-loop_NTPase"/>
</dbReference>
<dbReference type="KEGG" id="tpf:TPHA_0I02500"/>
<dbReference type="EMBL" id="HE612864">
    <property type="protein sequence ID" value="CCE64753.1"/>
    <property type="molecule type" value="Genomic_DNA"/>
</dbReference>
<dbReference type="GO" id="GO:0005743">
    <property type="term" value="C:mitochondrial inner membrane"/>
    <property type="evidence" value="ECO:0007669"/>
    <property type="project" value="EnsemblFungi"/>
</dbReference>
<dbReference type="InterPro" id="IPR031168">
    <property type="entry name" value="G_TrmE"/>
</dbReference>
<gene>
    <name evidence="9" type="primary">TPHA0I02500</name>
    <name evidence="9" type="ordered locus">TPHA_0I02500</name>
</gene>
<dbReference type="STRING" id="1071381.G8BXX5"/>
<evidence type="ECO:0000256" key="5">
    <source>
        <dbReference type="RuleBase" id="RU003313"/>
    </source>
</evidence>
<evidence type="ECO:0000313" key="10">
    <source>
        <dbReference type="Proteomes" id="UP000005666"/>
    </source>
</evidence>
<dbReference type="HAMAP" id="MF_00379">
    <property type="entry name" value="GTPase_MnmE"/>
    <property type="match status" value="1"/>
</dbReference>
<dbReference type="Pfam" id="PF10396">
    <property type="entry name" value="TrmE_N"/>
    <property type="match status" value="1"/>
</dbReference>
<feature type="domain" description="G" evidence="6">
    <location>
        <begin position="307"/>
        <end position="427"/>
    </location>
</feature>
<comment type="similarity">
    <text evidence="1 5">Belongs to the TRAFAC class TrmE-Era-EngA-EngB-Septin-like GTPase superfamily. TrmE GTPase family.</text>
</comment>
<dbReference type="Pfam" id="PF12631">
    <property type="entry name" value="MnmE_helical"/>
    <property type="match status" value="1"/>
</dbReference>
<dbReference type="InterPro" id="IPR027368">
    <property type="entry name" value="MnmE_dom2"/>
</dbReference>
<dbReference type="GeneID" id="11534480"/>
<dbReference type="HOGENOM" id="CLU_019624_3_1_1"/>
<dbReference type="NCBIfam" id="TIGR00231">
    <property type="entry name" value="small_GTP"/>
    <property type="match status" value="1"/>
</dbReference>
<dbReference type="InterPro" id="IPR004520">
    <property type="entry name" value="GTPase_MnmE"/>
</dbReference>
<evidence type="ECO:0008006" key="11">
    <source>
        <dbReference type="Google" id="ProtNLM"/>
    </source>
</evidence>
<dbReference type="InterPro" id="IPR027266">
    <property type="entry name" value="TrmE/GcvT-like"/>
</dbReference>
<dbReference type="InterPro" id="IPR018948">
    <property type="entry name" value="GTP-bd_TrmE_N"/>
</dbReference>
<keyword evidence="3 5" id="KW-0547">Nucleotide-binding</keyword>
<evidence type="ECO:0000313" key="9">
    <source>
        <dbReference type="EMBL" id="CCE64753.1"/>
    </source>
</evidence>
<feature type="domain" description="MnmE helical" evidence="8">
    <location>
        <begin position="209"/>
        <end position="553"/>
    </location>
</feature>
<dbReference type="Pfam" id="PF01926">
    <property type="entry name" value="MMR_HSR1"/>
    <property type="match status" value="1"/>
</dbReference>
<sequence length="556" mass="62068">MTFSNTKLTNLFSLKIVDFYATQAVLLLYNVKSCPMMNTNGLGYIRTNSVALRCQLSLLPCIRYYSNKLTTNTSYLPTVYALSTSPNTKSAIAVIRITGNHCKHIYHKLTLRNDMIKPREALLRNLYKSNPHKNSRTLLDSSLILFFQSPRSFTGEDLLELHVHGGKVVIQEILKTIQSMHDKSKGIEIRSALAGEFSQRAFQNGKYDLTKIEGIRDIIDAETETQRKGALVGFTGENKILFMNWRSVVLDNIAQLSAIIDFGDDIELDNLNLITSKIQSNIKLLKAEINKFIQKVEKSSILQDGIKVSLLGSTNTGKSSLLNKIAYDDISIVSNIAGTTRDVVTTPVNINGYKIIISDTAGIRNRSQTSDQIERLGMQKAISKVENGDICLIMIDPTNKPLLSPDLLEIIKSPKLENRIVRIIINKSDLIESDECLNCIKSQLRDEYNLAYPLNVISCLTDNGMKSLVNDLTKDFLHLSSVSEDENSIIVSQRVKDILQNDIIFGIENFENSSDDIVLMSENLRDTVEGIGKLTGENIGVEEVLGKIFSSFCIGK</sequence>
<proteinExistence type="inferred from homology"/>
<dbReference type="GO" id="GO:0003924">
    <property type="term" value="F:GTPase activity"/>
    <property type="evidence" value="ECO:0007669"/>
    <property type="project" value="InterPro"/>
</dbReference>
<dbReference type="OrthoDB" id="188276at2759"/>
<dbReference type="CDD" id="cd04164">
    <property type="entry name" value="trmE"/>
    <property type="match status" value="1"/>
</dbReference>
<protein>
    <recommendedName>
        <fullName evidence="11">TrmE-type G domain-containing protein</fullName>
    </recommendedName>
</protein>
<dbReference type="PANTHER" id="PTHR42714">
    <property type="entry name" value="TRNA MODIFICATION GTPASE GTPBP3"/>
    <property type="match status" value="1"/>
</dbReference>
<dbReference type="InterPro" id="IPR006073">
    <property type="entry name" value="GTP-bd"/>
</dbReference>
<dbReference type="NCBIfam" id="NF003661">
    <property type="entry name" value="PRK05291.1-3"/>
    <property type="match status" value="1"/>
</dbReference>
<evidence type="ECO:0000256" key="3">
    <source>
        <dbReference type="ARBA" id="ARBA00022741"/>
    </source>
</evidence>
<dbReference type="Gene3D" id="1.20.120.430">
    <property type="entry name" value="tRNA modification GTPase MnmE domain 2"/>
    <property type="match status" value="1"/>
</dbReference>
<dbReference type="OMA" id="EFHCHGG"/>
<organism evidence="9 10">
    <name type="scientific">Tetrapisispora phaffii (strain ATCC 24235 / CBS 4417 / NBRC 1672 / NRRL Y-8282 / UCD 70-5)</name>
    <name type="common">Yeast</name>
    <name type="synonym">Fabospora phaffii</name>
    <dbReference type="NCBI Taxonomy" id="1071381"/>
    <lineage>
        <taxon>Eukaryota</taxon>
        <taxon>Fungi</taxon>
        <taxon>Dikarya</taxon>
        <taxon>Ascomycota</taxon>
        <taxon>Saccharomycotina</taxon>
        <taxon>Saccharomycetes</taxon>
        <taxon>Saccharomycetales</taxon>
        <taxon>Saccharomycetaceae</taxon>
        <taxon>Tetrapisispora</taxon>
    </lineage>
</organism>
<dbReference type="InterPro" id="IPR025867">
    <property type="entry name" value="MnmE_helical"/>
</dbReference>
<dbReference type="PANTHER" id="PTHR42714:SF2">
    <property type="entry name" value="TRNA MODIFICATION GTPASE GTPBP3, MITOCHONDRIAL"/>
    <property type="match status" value="1"/>
</dbReference>
<evidence type="ECO:0000259" key="8">
    <source>
        <dbReference type="Pfam" id="PF12631"/>
    </source>
</evidence>
<dbReference type="GO" id="GO:0030488">
    <property type="term" value="P:tRNA methylation"/>
    <property type="evidence" value="ECO:0007669"/>
    <property type="project" value="TreeGrafter"/>
</dbReference>
<dbReference type="InterPro" id="IPR005225">
    <property type="entry name" value="Small_GTP-bd"/>
</dbReference>
<dbReference type="GO" id="GO:0005525">
    <property type="term" value="F:GTP binding"/>
    <property type="evidence" value="ECO:0007669"/>
    <property type="project" value="UniProtKB-KW"/>
</dbReference>
<name>G8BXX5_TETPH</name>
<feature type="domain" description="GTP-binding protein TrmE N-terminal" evidence="7">
    <location>
        <begin position="78"/>
        <end position="206"/>
    </location>
</feature>
<dbReference type="eggNOG" id="KOG1191">
    <property type="taxonomic scope" value="Eukaryota"/>
</dbReference>
<dbReference type="Proteomes" id="UP000005666">
    <property type="component" value="Chromosome 9"/>
</dbReference>
<evidence type="ECO:0000256" key="2">
    <source>
        <dbReference type="ARBA" id="ARBA00022694"/>
    </source>
</evidence>
<dbReference type="CDD" id="cd14858">
    <property type="entry name" value="TrmE_N"/>
    <property type="match status" value="1"/>
</dbReference>
<dbReference type="Gene3D" id="3.30.1360.120">
    <property type="entry name" value="Probable tRNA modification gtpase trme, domain 1"/>
    <property type="match status" value="1"/>
</dbReference>
<reference evidence="9 10" key="1">
    <citation type="journal article" date="2011" name="Proc. Natl. Acad. Sci. U.S.A.">
        <title>Evolutionary erosion of yeast sex chromosomes by mating-type switching accidents.</title>
        <authorList>
            <person name="Gordon J.L."/>
            <person name="Armisen D."/>
            <person name="Proux-Wera E."/>
            <person name="Oheigeartaigh S.S."/>
            <person name="Byrne K.P."/>
            <person name="Wolfe K.H."/>
        </authorList>
    </citation>
    <scope>NUCLEOTIDE SEQUENCE [LARGE SCALE GENOMIC DNA]</scope>
    <source>
        <strain evidence="10">ATCC 24235 / CBS 4417 / NBRC 1672 / NRRL Y-8282 / UCD 70-5</strain>
    </source>
</reference>
<dbReference type="Gene3D" id="3.40.50.300">
    <property type="entry name" value="P-loop containing nucleotide triphosphate hydrolases"/>
    <property type="match status" value="1"/>
</dbReference>
<dbReference type="AlphaFoldDB" id="G8BXX5"/>
<evidence type="ECO:0000256" key="1">
    <source>
        <dbReference type="ARBA" id="ARBA00011043"/>
    </source>
</evidence>
<keyword evidence="10" id="KW-1185">Reference proteome</keyword>
<dbReference type="SUPFAM" id="SSF52540">
    <property type="entry name" value="P-loop containing nucleoside triphosphate hydrolases"/>
    <property type="match status" value="1"/>
</dbReference>
<keyword evidence="4 5" id="KW-0342">GTP-binding</keyword>
<evidence type="ECO:0000259" key="6">
    <source>
        <dbReference type="Pfam" id="PF01926"/>
    </source>
</evidence>